<organism evidence="1 2">
    <name type="scientific">Magallana gigas</name>
    <name type="common">Pacific oyster</name>
    <name type="synonym">Crassostrea gigas</name>
    <dbReference type="NCBI Taxonomy" id="29159"/>
    <lineage>
        <taxon>Eukaryota</taxon>
        <taxon>Metazoa</taxon>
        <taxon>Spiralia</taxon>
        <taxon>Lophotrochozoa</taxon>
        <taxon>Mollusca</taxon>
        <taxon>Bivalvia</taxon>
        <taxon>Autobranchia</taxon>
        <taxon>Pteriomorphia</taxon>
        <taxon>Ostreida</taxon>
        <taxon>Ostreoidea</taxon>
        <taxon>Ostreidae</taxon>
        <taxon>Magallana</taxon>
    </lineage>
</organism>
<dbReference type="AlphaFoldDB" id="A0A8W8MSK9"/>
<accession>A0A8W8MSK9</accession>
<name>A0A8W8MSK9_MAGGI</name>
<sequence>LFVQNTTFAVDNLHWRNHKSCSKIYHAKNIPLLDGVNTQMVEQNNSKLRKLKSQLSYMNHQNFMSHLKFFLWHCNKRVLDKK</sequence>
<keyword evidence="2" id="KW-1185">Reference proteome</keyword>
<dbReference type="Proteomes" id="UP000005408">
    <property type="component" value="Unassembled WGS sequence"/>
</dbReference>
<evidence type="ECO:0000313" key="1">
    <source>
        <dbReference type="EnsemblMetazoa" id="G34898.1:cds"/>
    </source>
</evidence>
<proteinExistence type="predicted"/>
<dbReference type="PANTHER" id="PTHR34305">
    <property type="entry name" value="EXPRESSED PROTEIN"/>
    <property type="match status" value="1"/>
</dbReference>
<evidence type="ECO:0000313" key="2">
    <source>
        <dbReference type="Proteomes" id="UP000005408"/>
    </source>
</evidence>
<protein>
    <submittedName>
        <fullName evidence="1">Uncharacterized protein</fullName>
    </submittedName>
</protein>
<reference evidence="1" key="1">
    <citation type="submission" date="2022-08" db="UniProtKB">
        <authorList>
            <consortium name="EnsemblMetazoa"/>
        </authorList>
    </citation>
    <scope>IDENTIFICATION</scope>
    <source>
        <strain evidence="1">05x7-T-G4-1.051#20</strain>
    </source>
</reference>
<dbReference type="PANTHER" id="PTHR34305:SF1">
    <property type="entry name" value="SWIM-TYPE DOMAIN-CONTAINING PROTEIN"/>
    <property type="match status" value="1"/>
</dbReference>
<dbReference type="EnsemblMetazoa" id="G34898.1">
    <property type="protein sequence ID" value="G34898.1:cds"/>
    <property type="gene ID" value="G34898"/>
</dbReference>